<reference evidence="1" key="1">
    <citation type="submission" date="2012-11" db="EMBL/GenBank/DDBJ databases">
        <title>Dependencies among metagenomic species, viruses, plasmids and units of genetic variation.</title>
        <authorList>
            <person name="Nielsen H.B."/>
            <person name="Almeida M."/>
            <person name="Juncker A.S."/>
            <person name="Rasmussen S."/>
            <person name="Li J."/>
            <person name="Sunagawa S."/>
            <person name="Plichta D."/>
            <person name="Gautier L."/>
            <person name="Le Chatelier E."/>
            <person name="Peletier E."/>
            <person name="Bonde I."/>
            <person name="Nielsen T."/>
            <person name="Manichanh C."/>
            <person name="Arumugam M."/>
            <person name="Batto J."/>
            <person name="Santos M.B.Q.D."/>
            <person name="Blom N."/>
            <person name="Borruel N."/>
            <person name="Burgdorf K.S."/>
            <person name="Boumezbeur F."/>
            <person name="Casellas F."/>
            <person name="Dore J."/>
            <person name="Guarner F."/>
            <person name="Hansen T."/>
            <person name="Hildebrand F."/>
            <person name="Kaas R.S."/>
            <person name="Kennedy S."/>
            <person name="Kristiansen K."/>
            <person name="Kultima J.R."/>
            <person name="Leonard P."/>
            <person name="Levenez F."/>
            <person name="Lund O."/>
            <person name="Moumen B."/>
            <person name="Le Paslier D."/>
            <person name="Pons N."/>
            <person name="Pedersen O."/>
            <person name="Prifti E."/>
            <person name="Qin J."/>
            <person name="Raes J."/>
            <person name="Tap J."/>
            <person name="Tims S."/>
            <person name="Ussery D.W."/>
            <person name="Yamada T."/>
            <person name="MetaHit consortium"/>
            <person name="Renault P."/>
            <person name="Sicheritz-Ponten T."/>
            <person name="Bork P."/>
            <person name="Wang J."/>
            <person name="Brunak S."/>
            <person name="Ehrlich S.D."/>
        </authorList>
    </citation>
    <scope>NUCLEOTIDE SEQUENCE [LARGE SCALE GENOMIC DNA]</scope>
</reference>
<comment type="caution">
    <text evidence="1">The sequence shown here is derived from an EMBL/GenBank/DDBJ whole genome shotgun (WGS) entry which is preliminary data.</text>
</comment>
<dbReference type="Proteomes" id="UP000014937">
    <property type="component" value="Unassembled WGS sequence"/>
</dbReference>
<protein>
    <submittedName>
        <fullName evidence="1">Uncharacterized protein</fullName>
    </submittedName>
</protein>
<name>R6X0A8_9FIRM</name>
<accession>R6X0A8</accession>
<proteinExistence type="predicted"/>
<gene>
    <name evidence="1" type="ORF">BN587_01098</name>
</gene>
<organism evidence="1">
    <name type="scientific">Phascolarctobacterium succinatutens CAG:287</name>
    <dbReference type="NCBI Taxonomy" id="1263101"/>
    <lineage>
        <taxon>Bacteria</taxon>
        <taxon>Bacillati</taxon>
        <taxon>Bacillota</taxon>
        <taxon>Negativicutes</taxon>
        <taxon>Acidaminococcales</taxon>
        <taxon>Acidaminococcaceae</taxon>
        <taxon>Phascolarctobacterium</taxon>
    </lineage>
</organism>
<sequence length="73" mass="8529">MEKNVKKERFNKIAVNRTNKILDTLRLLGNCSNTASYEYTEDDVKKIFNAIEQEVKLQKQKFGKCNTIGKFEL</sequence>
<dbReference type="HOGENOM" id="CLU_183798_0_1_9"/>
<dbReference type="EMBL" id="CBGL010000129">
    <property type="protein sequence ID" value="CDD12569.1"/>
    <property type="molecule type" value="Genomic_DNA"/>
</dbReference>
<dbReference type="RefSeq" id="WP_021720161.1">
    <property type="nucleotide sequence ID" value="NZ_FR892793.1"/>
</dbReference>
<evidence type="ECO:0000313" key="1">
    <source>
        <dbReference type="EMBL" id="CDD12569.1"/>
    </source>
</evidence>
<dbReference type="AlphaFoldDB" id="R6X0A8"/>